<dbReference type="EMBL" id="GBXM01088086">
    <property type="protein sequence ID" value="JAH20491.1"/>
    <property type="molecule type" value="Transcribed_RNA"/>
</dbReference>
<evidence type="ECO:0000313" key="1">
    <source>
        <dbReference type="EMBL" id="JAH20491.1"/>
    </source>
</evidence>
<organism evidence="1">
    <name type="scientific">Anguilla anguilla</name>
    <name type="common">European freshwater eel</name>
    <name type="synonym">Muraena anguilla</name>
    <dbReference type="NCBI Taxonomy" id="7936"/>
    <lineage>
        <taxon>Eukaryota</taxon>
        <taxon>Metazoa</taxon>
        <taxon>Chordata</taxon>
        <taxon>Craniata</taxon>
        <taxon>Vertebrata</taxon>
        <taxon>Euteleostomi</taxon>
        <taxon>Actinopterygii</taxon>
        <taxon>Neopterygii</taxon>
        <taxon>Teleostei</taxon>
        <taxon>Anguilliformes</taxon>
        <taxon>Anguillidae</taxon>
        <taxon>Anguilla</taxon>
    </lineage>
</organism>
<reference evidence="1" key="1">
    <citation type="submission" date="2014-11" db="EMBL/GenBank/DDBJ databases">
        <authorList>
            <person name="Amaro Gonzalez C."/>
        </authorList>
    </citation>
    <scope>NUCLEOTIDE SEQUENCE</scope>
</reference>
<reference evidence="1" key="2">
    <citation type="journal article" date="2015" name="Fish Shellfish Immunol.">
        <title>Early steps in the European eel (Anguilla anguilla)-Vibrio vulnificus interaction in the gills: Role of the RtxA13 toxin.</title>
        <authorList>
            <person name="Callol A."/>
            <person name="Pajuelo D."/>
            <person name="Ebbesson L."/>
            <person name="Teles M."/>
            <person name="MacKenzie S."/>
            <person name="Amaro C."/>
        </authorList>
    </citation>
    <scope>NUCLEOTIDE SEQUENCE</scope>
</reference>
<sequence length="72" mass="8211">MSRFILIFQPDDGLFIGFDTFLLRDTATDSKCLESALDLSLAFLGKDTQLAKRQLSSLLPHYFFSPKMESYV</sequence>
<dbReference type="AlphaFoldDB" id="A0A0E9QU45"/>
<protein>
    <submittedName>
        <fullName evidence="1">Uncharacterized protein</fullName>
    </submittedName>
</protein>
<proteinExistence type="predicted"/>
<name>A0A0E9QU45_ANGAN</name>
<accession>A0A0E9QU45</accession>